<dbReference type="EMBL" id="CAUOFW020004769">
    <property type="protein sequence ID" value="CAK9167199.1"/>
    <property type="molecule type" value="Genomic_DNA"/>
</dbReference>
<evidence type="ECO:0000313" key="2">
    <source>
        <dbReference type="EMBL" id="CAK9167199.1"/>
    </source>
</evidence>
<evidence type="ECO:0000313" key="3">
    <source>
        <dbReference type="Proteomes" id="UP001642360"/>
    </source>
</evidence>
<gene>
    <name evidence="2" type="ORF">ILEXP_LOCUS36457</name>
</gene>
<name>A0ABC8TCW5_9AQUA</name>
<protein>
    <submittedName>
        <fullName evidence="2">Uncharacterized protein</fullName>
    </submittedName>
</protein>
<dbReference type="AlphaFoldDB" id="A0ABC8TCW5"/>
<organism evidence="2 3">
    <name type="scientific">Ilex paraguariensis</name>
    <name type="common">yerba mate</name>
    <dbReference type="NCBI Taxonomy" id="185542"/>
    <lineage>
        <taxon>Eukaryota</taxon>
        <taxon>Viridiplantae</taxon>
        <taxon>Streptophyta</taxon>
        <taxon>Embryophyta</taxon>
        <taxon>Tracheophyta</taxon>
        <taxon>Spermatophyta</taxon>
        <taxon>Magnoliopsida</taxon>
        <taxon>eudicotyledons</taxon>
        <taxon>Gunneridae</taxon>
        <taxon>Pentapetalae</taxon>
        <taxon>asterids</taxon>
        <taxon>campanulids</taxon>
        <taxon>Aquifoliales</taxon>
        <taxon>Aquifoliaceae</taxon>
        <taxon>Ilex</taxon>
    </lineage>
</organism>
<comment type="caution">
    <text evidence="2">The sequence shown here is derived from an EMBL/GenBank/DDBJ whole genome shotgun (WGS) entry which is preliminary data.</text>
</comment>
<keyword evidence="3" id="KW-1185">Reference proteome</keyword>
<evidence type="ECO:0000256" key="1">
    <source>
        <dbReference type="SAM" id="MobiDB-lite"/>
    </source>
</evidence>
<sequence>MGVMAKGGIGQEQTVCASFAAVDSLANTSQILEGNQNGLGFGSSDIQATHTMGLLWANQDWAKSKCNSQILMAQPTLVLEKQIKSGISLALDQMCKELLEREADKGKGILLEENERKGSLKSWKRKARAQSGSTLELPTVKNGGKRKTAKSSAMLEEELQVVSKKRGSIVQVFLEDGVSLSNCLMAGSGF</sequence>
<dbReference type="Proteomes" id="UP001642360">
    <property type="component" value="Unassembled WGS sequence"/>
</dbReference>
<reference evidence="2 3" key="1">
    <citation type="submission" date="2024-02" db="EMBL/GenBank/DDBJ databases">
        <authorList>
            <person name="Vignale AGUSTIN F."/>
            <person name="Sosa J E."/>
            <person name="Modenutti C."/>
        </authorList>
    </citation>
    <scope>NUCLEOTIDE SEQUENCE [LARGE SCALE GENOMIC DNA]</scope>
</reference>
<accession>A0ABC8TCW5</accession>
<proteinExistence type="predicted"/>
<feature type="region of interest" description="Disordered" evidence="1">
    <location>
        <begin position="121"/>
        <end position="150"/>
    </location>
</feature>